<dbReference type="EMBL" id="PP869623">
    <property type="protein sequence ID" value="XCN28001.1"/>
    <property type="molecule type" value="Genomic_DNA"/>
</dbReference>
<name>A0AAU8L011_9CAUD</name>
<accession>A0AAU8L011</accession>
<organism evidence="1">
    <name type="scientific">Serratia phage Kevin</name>
    <dbReference type="NCBI Taxonomy" id="3161161"/>
    <lineage>
        <taxon>Viruses</taxon>
        <taxon>Duplodnaviria</taxon>
        <taxon>Heunggongvirae</taxon>
        <taxon>Uroviricota</taxon>
        <taxon>Caudoviricetes</taxon>
        <taxon>Pantevenvirales</taxon>
        <taxon>Ackermannviridae</taxon>
        <taxon>Miltonvirus</taxon>
    </lineage>
</organism>
<dbReference type="Pfam" id="PF12322">
    <property type="entry name" value="T4_baseplate"/>
    <property type="match status" value="1"/>
</dbReference>
<protein>
    <submittedName>
        <fullName evidence="1">Baseplate protein</fullName>
    </submittedName>
</protein>
<proteinExistence type="predicted"/>
<evidence type="ECO:0000313" key="1">
    <source>
        <dbReference type="EMBL" id="XCN28001.1"/>
    </source>
</evidence>
<dbReference type="InterPro" id="IPR024364">
    <property type="entry name" value="Baseplate_phage_T4-like"/>
</dbReference>
<sequence>MNFPSLPKTQREWSTEAWPHKIKYRAFTAGQQSLFLAVADQNTPLEERAQTMASIFNECVDAGVPFERLPPAIVEKVFLLMRSISIGEIMPVRYRCSNTHENEECGQEVLLNIDLTKVDLVVPDGYTDTFELAGGYFLKMRVPSYFDLLRLPKMNIEDQIAACTAYLYREEDVWPIEDPNEPGLSTEVVANRRAALAEFTQWVADNLEADVLVNIANNFFSKQMHIYYKGGVKCPKCGFSHEIEIKSVNQVFI</sequence>
<reference evidence="1" key="1">
    <citation type="submission" date="2024-06" db="EMBL/GenBank/DDBJ databases">
        <authorList>
            <person name="Melgar S."/>
            <person name="Ryabinky S."/>
            <person name="Merugu K."/>
            <person name="Desisa B."/>
            <person name="Truong H."/>
            <person name="Jamal R."/>
            <person name="Sandhu A."/>
            <person name="Johnson A."/>
        </authorList>
    </citation>
    <scope>NUCLEOTIDE SEQUENCE</scope>
</reference>